<dbReference type="InterPro" id="IPR001645">
    <property type="entry name" value="Folylpolyglutamate_synth"/>
</dbReference>
<name>A0A369AX23_9ENTE</name>
<dbReference type="Proteomes" id="UP000288197">
    <property type="component" value="Unassembled WGS sequence"/>
</dbReference>
<dbReference type="PIRSF" id="PIRSF001563">
    <property type="entry name" value="Folylpolyglu_synth"/>
    <property type="match status" value="1"/>
</dbReference>
<evidence type="ECO:0000256" key="18">
    <source>
        <dbReference type="PIRNR" id="PIRNR001563"/>
    </source>
</evidence>
<comment type="pathway">
    <text evidence="2">Cofactor biosynthesis; tetrahydrofolate biosynthesis; 7,8-dihydrofolate from 2-amino-4-hydroxy-6-hydroxymethyl-7,8-dihydropteridine diphosphate and 4-aminobenzoate: step 2/2.</text>
</comment>
<evidence type="ECO:0000313" key="22">
    <source>
        <dbReference type="Proteomes" id="UP000288197"/>
    </source>
</evidence>
<evidence type="ECO:0000256" key="9">
    <source>
        <dbReference type="ARBA" id="ARBA00022598"/>
    </source>
</evidence>
<comment type="similarity">
    <text evidence="4 18">Belongs to the folylpolyglutamate synthase family.</text>
</comment>
<dbReference type="GO" id="GO:0046656">
    <property type="term" value="P:folic acid biosynthetic process"/>
    <property type="evidence" value="ECO:0007669"/>
    <property type="project" value="UniProtKB-KW"/>
</dbReference>
<dbReference type="SUPFAM" id="SSF53623">
    <property type="entry name" value="MurD-like peptide ligases, catalytic domain"/>
    <property type="match status" value="1"/>
</dbReference>
<dbReference type="Pfam" id="PF02875">
    <property type="entry name" value="Mur_ligase_C"/>
    <property type="match status" value="1"/>
</dbReference>
<keyword evidence="12 18" id="KW-0067">ATP-binding</keyword>
<dbReference type="PANTHER" id="PTHR11136">
    <property type="entry name" value="FOLYLPOLYGLUTAMATE SYNTHASE-RELATED"/>
    <property type="match status" value="1"/>
</dbReference>
<reference evidence="21 22" key="1">
    <citation type="submission" date="2017-05" db="EMBL/GenBank/DDBJ databases">
        <title>Vagococcus spp. assemblies.</title>
        <authorList>
            <person name="Gulvik C.A."/>
        </authorList>
    </citation>
    <scope>NUCLEOTIDE SEQUENCE [LARGE SCALE GENOMIC DNA]</scope>
    <source>
        <strain evidence="21 22">NCFB 2497</strain>
    </source>
</reference>
<dbReference type="Gene3D" id="3.40.1190.10">
    <property type="entry name" value="Mur-like, catalytic domain"/>
    <property type="match status" value="1"/>
</dbReference>
<evidence type="ECO:0000259" key="19">
    <source>
        <dbReference type="Pfam" id="PF02875"/>
    </source>
</evidence>
<sequence length="429" mass="48004">MNVEETIAWIHERTKFGIRPGLIRIDEILNRLDNPQNKLKTVHIGGTNGKGSTTTFLRCLLEEQGLRVGTFTSPYVECFNERIAINGEHISDERLVELVAAIKPIIDDMDTVESLKNAVEFEILTAIMFQYFLDEKVDIVLVEVGLGGTYDCTNVITPLVSAITTIGYDHVDILGDTIEEIAAQKAGIIKENVPVVVGKVEEAAFEVISAYAKKMNSPVFRYQEDFTSKYIQPDSEWGEVFNYRSNELDLSHVVISLLGKHQVDNASLAIRMYELISKELELPLSSKDIVKGLKKAFWPGRMEKISDEPLIVLDGAHNDHAMKVMVNNLKTEFKGQHIHAIFGALSTKDISAMVKDLTSVPNLDLRVTAFDYPKAFTKEQYEELGLTAFTDWREALAESLKELTGDDLILVTGSLYFISQVRETLLGGN</sequence>
<dbReference type="Gene3D" id="3.90.190.20">
    <property type="entry name" value="Mur ligase, C-terminal domain"/>
    <property type="match status" value="1"/>
</dbReference>
<dbReference type="InterPro" id="IPR004101">
    <property type="entry name" value="Mur_ligase_C"/>
</dbReference>
<dbReference type="RefSeq" id="WP_114289584.1">
    <property type="nucleotide sequence ID" value="NZ_CP081461.1"/>
</dbReference>
<dbReference type="EC" id="6.3.2.17" evidence="7"/>
<dbReference type="PANTHER" id="PTHR11136:SF0">
    <property type="entry name" value="DIHYDROFOLATE SYNTHETASE-RELATED"/>
    <property type="match status" value="1"/>
</dbReference>
<dbReference type="EMBL" id="NGJX01000005">
    <property type="protein sequence ID" value="RSU02275.1"/>
    <property type="molecule type" value="Genomic_DNA"/>
</dbReference>
<dbReference type="InterPro" id="IPR018109">
    <property type="entry name" value="Folylpolyglutamate_synth_CS"/>
</dbReference>
<dbReference type="Pfam" id="PF08245">
    <property type="entry name" value="Mur_ligase_M"/>
    <property type="match status" value="1"/>
</dbReference>
<dbReference type="OrthoDB" id="9809356at2"/>
<evidence type="ECO:0000256" key="7">
    <source>
        <dbReference type="ARBA" id="ARBA00013025"/>
    </source>
</evidence>
<evidence type="ECO:0000256" key="14">
    <source>
        <dbReference type="ARBA" id="ARBA00022909"/>
    </source>
</evidence>
<feature type="domain" description="Mur ligase C-terminal" evidence="19">
    <location>
        <begin position="300"/>
        <end position="414"/>
    </location>
</feature>
<feature type="domain" description="Mur ligase central" evidence="20">
    <location>
        <begin position="44"/>
        <end position="270"/>
    </location>
</feature>
<evidence type="ECO:0000256" key="13">
    <source>
        <dbReference type="ARBA" id="ARBA00022842"/>
    </source>
</evidence>
<dbReference type="GO" id="GO:0004326">
    <property type="term" value="F:tetrahydrofolylpolyglutamate synthase activity"/>
    <property type="evidence" value="ECO:0007669"/>
    <property type="project" value="UniProtKB-EC"/>
</dbReference>
<evidence type="ECO:0000256" key="1">
    <source>
        <dbReference type="ARBA" id="ARBA00001946"/>
    </source>
</evidence>
<keyword evidence="14" id="KW-0289">Folate biosynthesis</keyword>
<evidence type="ECO:0000256" key="15">
    <source>
        <dbReference type="ARBA" id="ARBA00030592"/>
    </source>
</evidence>
<keyword evidence="13" id="KW-0460">Magnesium</keyword>
<evidence type="ECO:0000256" key="16">
    <source>
        <dbReference type="ARBA" id="ARBA00047493"/>
    </source>
</evidence>
<dbReference type="GO" id="GO:0005737">
    <property type="term" value="C:cytoplasm"/>
    <property type="evidence" value="ECO:0007669"/>
    <property type="project" value="TreeGrafter"/>
</dbReference>
<dbReference type="GO" id="GO:0046872">
    <property type="term" value="F:metal ion binding"/>
    <property type="evidence" value="ECO:0007669"/>
    <property type="project" value="UniProtKB-KW"/>
</dbReference>
<dbReference type="InterPro" id="IPR036565">
    <property type="entry name" value="Mur-like_cat_sf"/>
</dbReference>
<comment type="catalytic activity">
    <reaction evidence="16">
        <text>(6S)-5,6,7,8-tetrahydrofolyl-(gamma-L-Glu)(n) + L-glutamate + ATP = (6S)-5,6,7,8-tetrahydrofolyl-(gamma-L-Glu)(n+1) + ADP + phosphate + H(+)</text>
        <dbReference type="Rhea" id="RHEA:10580"/>
        <dbReference type="Rhea" id="RHEA-COMP:14738"/>
        <dbReference type="Rhea" id="RHEA-COMP:14740"/>
        <dbReference type="ChEBI" id="CHEBI:15378"/>
        <dbReference type="ChEBI" id="CHEBI:29985"/>
        <dbReference type="ChEBI" id="CHEBI:30616"/>
        <dbReference type="ChEBI" id="CHEBI:43474"/>
        <dbReference type="ChEBI" id="CHEBI:141005"/>
        <dbReference type="ChEBI" id="CHEBI:456216"/>
        <dbReference type="EC" id="6.3.2.17"/>
    </reaction>
</comment>
<comment type="subunit">
    <text evidence="5">Monomer.</text>
</comment>
<evidence type="ECO:0000313" key="21">
    <source>
        <dbReference type="EMBL" id="RSU02275.1"/>
    </source>
</evidence>
<comment type="catalytic activity">
    <reaction evidence="17">
        <text>7,8-dihydropteroate + L-glutamate + ATP = 7,8-dihydrofolate + ADP + phosphate + H(+)</text>
        <dbReference type="Rhea" id="RHEA:23584"/>
        <dbReference type="ChEBI" id="CHEBI:15378"/>
        <dbReference type="ChEBI" id="CHEBI:17839"/>
        <dbReference type="ChEBI" id="CHEBI:29985"/>
        <dbReference type="ChEBI" id="CHEBI:30616"/>
        <dbReference type="ChEBI" id="CHEBI:43474"/>
        <dbReference type="ChEBI" id="CHEBI:57451"/>
        <dbReference type="ChEBI" id="CHEBI:456216"/>
        <dbReference type="EC" id="6.3.2.12"/>
    </reaction>
</comment>
<dbReference type="PROSITE" id="PS01011">
    <property type="entry name" value="FOLYLPOLYGLU_SYNT_1"/>
    <property type="match status" value="1"/>
</dbReference>
<dbReference type="InterPro" id="IPR036615">
    <property type="entry name" value="Mur_ligase_C_dom_sf"/>
</dbReference>
<dbReference type="PROSITE" id="PS01012">
    <property type="entry name" value="FOLYLPOLYGLU_SYNT_2"/>
    <property type="match status" value="1"/>
</dbReference>
<evidence type="ECO:0000256" key="17">
    <source>
        <dbReference type="ARBA" id="ARBA00049161"/>
    </source>
</evidence>
<evidence type="ECO:0000256" key="3">
    <source>
        <dbReference type="ARBA" id="ARBA00005150"/>
    </source>
</evidence>
<protein>
    <recommendedName>
        <fullName evidence="8">Dihydrofolate synthase/folylpolyglutamate synthase</fullName>
        <ecNumber evidence="6">6.3.2.12</ecNumber>
        <ecNumber evidence="7">6.3.2.17</ecNumber>
    </recommendedName>
    <alternativeName>
        <fullName evidence="15">Tetrahydrofolylpolyglutamate synthase</fullName>
    </alternativeName>
</protein>
<evidence type="ECO:0000256" key="6">
    <source>
        <dbReference type="ARBA" id="ARBA00013023"/>
    </source>
</evidence>
<dbReference type="InterPro" id="IPR013221">
    <property type="entry name" value="Mur_ligase_cen"/>
</dbReference>
<dbReference type="EC" id="6.3.2.12" evidence="6"/>
<keyword evidence="11 18" id="KW-0547">Nucleotide-binding</keyword>
<organism evidence="21 22">
    <name type="scientific">Vagococcus fluvialis</name>
    <dbReference type="NCBI Taxonomy" id="2738"/>
    <lineage>
        <taxon>Bacteria</taxon>
        <taxon>Bacillati</taxon>
        <taxon>Bacillota</taxon>
        <taxon>Bacilli</taxon>
        <taxon>Lactobacillales</taxon>
        <taxon>Enterococcaceae</taxon>
        <taxon>Vagococcus</taxon>
    </lineage>
</organism>
<keyword evidence="9 18" id="KW-0436">Ligase</keyword>
<accession>A0A369AX23</accession>
<dbReference type="NCBIfam" id="TIGR01499">
    <property type="entry name" value="folC"/>
    <property type="match status" value="1"/>
</dbReference>
<keyword evidence="22" id="KW-1185">Reference proteome</keyword>
<dbReference type="GO" id="GO:0008841">
    <property type="term" value="F:dihydrofolate synthase activity"/>
    <property type="evidence" value="ECO:0007669"/>
    <property type="project" value="UniProtKB-EC"/>
</dbReference>
<dbReference type="FunFam" id="3.40.1190.10:FF:000004">
    <property type="entry name" value="Dihydrofolate synthase/folylpolyglutamate synthase"/>
    <property type="match status" value="1"/>
</dbReference>
<dbReference type="GeneID" id="63146345"/>
<comment type="caution">
    <text evidence="21">The sequence shown here is derived from an EMBL/GenBank/DDBJ whole genome shotgun (WGS) entry which is preliminary data.</text>
</comment>
<evidence type="ECO:0000259" key="20">
    <source>
        <dbReference type="Pfam" id="PF08245"/>
    </source>
</evidence>
<keyword evidence="10" id="KW-0479">Metal-binding</keyword>
<evidence type="ECO:0000256" key="11">
    <source>
        <dbReference type="ARBA" id="ARBA00022741"/>
    </source>
</evidence>
<dbReference type="AlphaFoldDB" id="A0A369AX23"/>
<gene>
    <name evidence="21" type="ORF">CBF32_06730</name>
</gene>
<dbReference type="GO" id="GO:0005524">
    <property type="term" value="F:ATP binding"/>
    <property type="evidence" value="ECO:0007669"/>
    <property type="project" value="UniProtKB-KW"/>
</dbReference>
<evidence type="ECO:0000256" key="8">
    <source>
        <dbReference type="ARBA" id="ARBA00019357"/>
    </source>
</evidence>
<dbReference type="SUPFAM" id="SSF53244">
    <property type="entry name" value="MurD-like peptide ligases, peptide-binding domain"/>
    <property type="match status" value="1"/>
</dbReference>
<evidence type="ECO:0000256" key="5">
    <source>
        <dbReference type="ARBA" id="ARBA00011245"/>
    </source>
</evidence>
<proteinExistence type="inferred from homology"/>
<evidence type="ECO:0000256" key="4">
    <source>
        <dbReference type="ARBA" id="ARBA00008276"/>
    </source>
</evidence>
<evidence type="ECO:0000256" key="10">
    <source>
        <dbReference type="ARBA" id="ARBA00022723"/>
    </source>
</evidence>
<comment type="cofactor">
    <cofactor evidence="1">
        <name>Mg(2+)</name>
        <dbReference type="ChEBI" id="CHEBI:18420"/>
    </cofactor>
</comment>
<comment type="pathway">
    <text evidence="3">Cofactor biosynthesis; tetrahydrofolylpolyglutamate biosynthesis.</text>
</comment>
<evidence type="ECO:0000256" key="2">
    <source>
        <dbReference type="ARBA" id="ARBA00004799"/>
    </source>
</evidence>
<evidence type="ECO:0000256" key="12">
    <source>
        <dbReference type="ARBA" id="ARBA00022840"/>
    </source>
</evidence>